<feature type="domain" description="Methyltransferase" evidence="1">
    <location>
        <begin position="86"/>
        <end position="234"/>
    </location>
</feature>
<evidence type="ECO:0000313" key="2">
    <source>
        <dbReference type="EMBL" id="CAF2842779.1"/>
    </source>
</evidence>
<dbReference type="OrthoDB" id="10006218at2759"/>
<dbReference type="EMBL" id="HG994593">
    <property type="protein sequence ID" value="CAF2842779.1"/>
    <property type="molecule type" value="Genomic_DNA"/>
</dbReference>
<name>A0A7R8CJP2_LEPSM</name>
<proteinExistence type="predicted"/>
<dbReference type="InterPro" id="IPR025714">
    <property type="entry name" value="Methyltranfer_dom"/>
</dbReference>
<dbReference type="Proteomes" id="UP000675881">
    <property type="component" value="Chromosome 14"/>
</dbReference>
<dbReference type="AlphaFoldDB" id="A0A7R8CJP2"/>
<gene>
    <name evidence="2" type="ORF">LSAA_5318</name>
</gene>
<keyword evidence="3" id="KW-1185">Reference proteome</keyword>
<organism evidence="2 3">
    <name type="scientific">Lepeophtheirus salmonis</name>
    <name type="common">Salmon louse</name>
    <name type="synonym">Caligus salmonis</name>
    <dbReference type="NCBI Taxonomy" id="72036"/>
    <lineage>
        <taxon>Eukaryota</taxon>
        <taxon>Metazoa</taxon>
        <taxon>Ecdysozoa</taxon>
        <taxon>Arthropoda</taxon>
        <taxon>Crustacea</taxon>
        <taxon>Multicrustacea</taxon>
        <taxon>Hexanauplia</taxon>
        <taxon>Copepoda</taxon>
        <taxon>Siphonostomatoida</taxon>
        <taxon>Caligidae</taxon>
        <taxon>Lepeophtheirus</taxon>
    </lineage>
</organism>
<dbReference type="InterPro" id="IPR026913">
    <property type="entry name" value="METTL24"/>
</dbReference>
<evidence type="ECO:0000313" key="3">
    <source>
        <dbReference type="Proteomes" id="UP000675881"/>
    </source>
</evidence>
<reference evidence="2" key="1">
    <citation type="submission" date="2021-02" db="EMBL/GenBank/DDBJ databases">
        <authorList>
            <person name="Bekaert M."/>
        </authorList>
    </citation>
    <scope>NUCLEOTIDE SEQUENCE</scope>
    <source>
        <strain evidence="2">IoA-00</strain>
    </source>
</reference>
<protein>
    <submittedName>
        <fullName evidence="2">(salmon louse) hypothetical protein</fullName>
    </submittedName>
</protein>
<evidence type="ECO:0000259" key="1">
    <source>
        <dbReference type="Pfam" id="PF13383"/>
    </source>
</evidence>
<dbReference type="Pfam" id="PF13383">
    <property type="entry name" value="Methyltransf_22"/>
    <property type="match status" value="1"/>
</dbReference>
<dbReference type="PANTHER" id="PTHR32026:SF10">
    <property type="entry name" value="METHYLTRANSFERASE-LIKE PROTEIN 24-RELATED"/>
    <property type="match status" value="1"/>
</dbReference>
<sequence>MTSGKDSDMEIPSCPLICGKWDEEDPLASLFRQDKEREAYLLEQVGFNFQSAIDGKRLKSRFYRTVSSPLQTYCQVSSLFGGKWLGNCGALDGSKYICMDKFLPAVDNGTCLVYSFGIGDDWSFEDLLAESNCKVHAYDPTIESPSKRSKNIYFYKIGLAVKSGKSVIKNNLKNNAELKTKNKSLKDILSSNNDLSTIITYMKVDVEGSELKAFPTWVSSGILKNVQQLGIEFHLGLATLETDGKVISHILELLKSIQELHKQGFRLVSYSPNECVGKTQDKEQRYYAVEMLVLQAGNMSLYIYCNLSIETVISVRYPVATVDPMPIFPDIAIFRTVTEASFTK</sequence>
<accession>A0A7R8CJP2</accession>
<dbReference type="PANTHER" id="PTHR32026">
    <property type="entry name" value="METHYLTRANSFERASE-LIKE PROTEIN 24"/>
    <property type="match status" value="1"/>
</dbReference>